<dbReference type="Proteomes" id="UP000054485">
    <property type="component" value="Unassembled WGS sequence"/>
</dbReference>
<evidence type="ECO:0000256" key="2">
    <source>
        <dbReference type="ARBA" id="ARBA00004851"/>
    </source>
</evidence>
<dbReference type="AlphaFoldDB" id="A0A0D0AEE6"/>
<reference evidence="14 15" key="1">
    <citation type="submission" date="2014-04" db="EMBL/GenBank/DDBJ databases">
        <authorList>
            <consortium name="DOE Joint Genome Institute"/>
            <person name="Kuo A."/>
            <person name="Ruytinx J."/>
            <person name="Rineau F."/>
            <person name="Colpaert J."/>
            <person name="Kohler A."/>
            <person name="Nagy L.G."/>
            <person name="Floudas D."/>
            <person name="Copeland A."/>
            <person name="Barry K.W."/>
            <person name="Cichocki N."/>
            <person name="Veneault-Fourrey C."/>
            <person name="LaButti K."/>
            <person name="Lindquist E.A."/>
            <person name="Lipzen A."/>
            <person name="Lundell T."/>
            <person name="Morin E."/>
            <person name="Murat C."/>
            <person name="Sun H."/>
            <person name="Tunlid A."/>
            <person name="Henrissat B."/>
            <person name="Grigoriev I.V."/>
            <person name="Hibbett D.S."/>
            <person name="Martin F."/>
            <person name="Nordberg H.P."/>
            <person name="Cantor M.N."/>
            <person name="Hua S.X."/>
        </authorList>
    </citation>
    <scope>NUCLEOTIDE SEQUENCE [LARGE SCALE GENOMIC DNA]</scope>
    <source>
        <strain evidence="14 15">UH-Slu-Lm8-n1</strain>
    </source>
</reference>
<dbReference type="FunFam" id="3.40.50.1700:FF:000007">
    <property type="entry name" value="Exo-1,4-beta-xylosidase xlnD"/>
    <property type="match status" value="1"/>
</dbReference>
<dbReference type="GO" id="GO:0009044">
    <property type="term" value="F:xylan 1,4-beta-xylosidase activity"/>
    <property type="evidence" value="ECO:0007669"/>
    <property type="project" value="UniProtKB-EC"/>
</dbReference>
<dbReference type="InterPro" id="IPR002772">
    <property type="entry name" value="Glyco_hydro_3_C"/>
</dbReference>
<dbReference type="Pfam" id="PF00933">
    <property type="entry name" value="Glyco_hydro_3"/>
    <property type="match status" value="1"/>
</dbReference>
<dbReference type="Gene3D" id="3.20.20.300">
    <property type="entry name" value="Glycoside hydrolase, family 3, N-terminal domain"/>
    <property type="match status" value="1"/>
</dbReference>
<feature type="chain" id="PRO_5002207167" description="xylan 1,4-beta-xylosidase" evidence="12">
    <location>
        <begin position="34"/>
        <end position="776"/>
    </location>
</feature>
<dbReference type="SUPFAM" id="SSF52279">
    <property type="entry name" value="Beta-D-glucan exohydrolase, C-terminal domain"/>
    <property type="match status" value="1"/>
</dbReference>
<dbReference type="InParanoid" id="A0A0D0AEE6"/>
<dbReference type="GO" id="GO:0046556">
    <property type="term" value="F:alpha-L-arabinofuranosidase activity"/>
    <property type="evidence" value="ECO:0007669"/>
    <property type="project" value="TreeGrafter"/>
</dbReference>
<dbReference type="Gene3D" id="3.40.50.1700">
    <property type="entry name" value="Glycoside hydrolase family 3 C-terminal domain"/>
    <property type="match status" value="1"/>
</dbReference>
<keyword evidence="4" id="KW-0964">Secreted</keyword>
<comment type="catalytic activity">
    <reaction evidence="10">
        <text>Hydrolysis of (1-&gt;4)-beta-D-xylans, to remove successive D-xylose residues from the non-reducing termini.</text>
        <dbReference type="EC" id="3.2.1.37"/>
    </reaction>
</comment>
<dbReference type="GO" id="GO:0045493">
    <property type="term" value="P:xylan catabolic process"/>
    <property type="evidence" value="ECO:0007669"/>
    <property type="project" value="UniProtKB-UniPathway"/>
</dbReference>
<evidence type="ECO:0000313" key="14">
    <source>
        <dbReference type="EMBL" id="KIK48620.1"/>
    </source>
</evidence>
<evidence type="ECO:0000256" key="12">
    <source>
        <dbReference type="SAM" id="SignalP"/>
    </source>
</evidence>
<keyword evidence="5" id="KW-0624">Polysaccharide degradation</keyword>
<keyword evidence="15" id="KW-1185">Reference proteome</keyword>
<gene>
    <name evidence="14" type="ORF">CY34DRAFT_632529</name>
</gene>
<dbReference type="HOGENOM" id="CLU_004542_5_3_1"/>
<evidence type="ECO:0000256" key="4">
    <source>
        <dbReference type="ARBA" id="ARBA00022525"/>
    </source>
</evidence>
<comment type="pathway">
    <text evidence="2">Glycan degradation; xylan degradation.</text>
</comment>
<evidence type="ECO:0000313" key="15">
    <source>
        <dbReference type="Proteomes" id="UP000054485"/>
    </source>
</evidence>
<feature type="signal peptide" evidence="12">
    <location>
        <begin position="1"/>
        <end position="33"/>
    </location>
</feature>
<dbReference type="PANTHER" id="PTHR42721">
    <property type="entry name" value="SUGAR HYDROLASE-RELATED"/>
    <property type="match status" value="1"/>
</dbReference>
<dbReference type="UniPathway" id="UPA00114"/>
<dbReference type="OrthoDB" id="2123594at2759"/>
<evidence type="ECO:0000259" key="13">
    <source>
        <dbReference type="SMART" id="SM01217"/>
    </source>
</evidence>
<dbReference type="Pfam" id="PF01915">
    <property type="entry name" value="Glyco_hydro_3_C"/>
    <property type="match status" value="1"/>
</dbReference>
<feature type="domain" description="Fibronectin type III-like" evidence="13">
    <location>
        <begin position="681"/>
        <end position="751"/>
    </location>
</feature>
<evidence type="ECO:0000256" key="5">
    <source>
        <dbReference type="ARBA" id="ARBA00022651"/>
    </source>
</evidence>
<evidence type="ECO:0000256" key="6">
    <source>
        <dbReference type="ARBA" id="ARBA00022729"/>
    </source>
</evidence>
<reference evidence="15" key="2">
    <citation type="submission" date="2015-01" db="EMBL/GenBank/DDBJ databases">
        <title>Evolutionary Origins and Diversification of the Mycorrhizal Mutualists.</title>
        <authorList>
            <consortium name="DOE Joint Genome Institute"/>
            <consortium name="Mycorrhizal Genomics Consortium"/>
            <person name="Kohler A."/>
            <person name="Kuo A."/>
            <person name="Nagy L.G."/>
            <person name="Floudas D."/>
            <person name="Copeland A."/>
            <person name="Barry K.W."/>
            <person name="Cichocki N."/>
            <person name="Veneault-Fourrey C."/>
            <person name="LaButti K."/>
            <person name="Lindquist E.A."/>
            <person name="Lipzen A."/>
            <person name="Lundell T."/>
            <person name="Morin E."/>
            <person name="Murat C."/>
            <person name="Riley R."/>
            <person name="Ohm R."/>
            <person name="Sun H."/>
            <person name="Tunlid A."/>
            <person name="Henrissat B."/>
            <person name="Grigoriev I.V."/>
            <person name="Hibbett D.S."/>
            <person name="Martin F."/>
        </authorList>
    </citation>
    <scope>NUCLEOTIDE SEQUENCE [LARGE SCALE GENOMIC DNA]</scope>
    <source>
        <strain evidence="15">UH-Slu-Lm8-n1</strain>
    </source>
</reference>
<dbReference type="InterPro" id="IPR036962">
    <property type="entry name" value="Glyco_hydro_3_N_sf"/>
</dbReference>
<evidence type="ECO:0000256" key="11">
    <source>
        <dbReference type="ARBA" id="ARBA00026107"/>
    </source>
</evidence>
<evidence type="ECO:0000256" key="9">
    <source>
        <dbReference type="ARBA" id="ARBA00023295"/>
    </source>
</evidence>
<dbReference type="EC" id="3.2.1.37" evidence="11"/>
<dbReference type="STRING" id="930992.A0A0D0AEE6"/>
<keyword evidence="9" id="KW-0326">Glycosidase</keyword>
<dbReference type="Gene3D" id="2.60.40.10">
    <property type="entry name" value="Immunoglobulins"/>
    <property type="match status" value="1"/>
</dbReference>
<dbReference type="InterPro" id="IPR026891">
    <property type="entry name" value="Fn3-like"/>
</dbReference>
<dbReference type="GO" id="GO:0005576">
    <property type="term" value="C:extracellular region"/>
    <property type="evidence" value="ECO:0007669"/>
    <property type="project" value="UniProtKB-SubCell"/>
</dbReference>
<proteinExistence type="inferred from homology"/>
<dbReference type="PANTHER" id="PTHR42721:SF3">
    <property type="entry name" value="BETA-D-XYLOSIDASE 5-RELATED"/>
    <property type="match status" value="1"/>
</dbReference>
<dbReference type="GO" id="GO:0031222">
    <property type="term" value="P:arabinan catabolic process"/>
    <property type="evidence" value="ECO:0007669"/>
    <property type="project" value="TreeGrafter"/>
</dbReference>
<sequence>MFALHVLLLQTTTMWLSTHLALVFALAVDNATGYGFPDCEGGPLASNAVCNTTLDPITRATSLVELFTVSELINNTVNTSPEVPRLGLPAYQWWSEALHGVANSPGVDFSTSGEFSYATSFPQPILMGAAFDDELIKSVGSIVGKEGRAFNNYGRAGLDFWTPNINPFKDPRWGRGQETPGEDPYHLAQYVYSLVVGLQGGLDPKPYYQVVSTCKHFAGYDLEDWDGAVRYGFNAVITSQDLVEYYLPSFQSCYRDAKVGAAMCSYNAVNGVPSCADTYLLQDILRDFYGFAQDRWVTSDCDAVQNIYSTHNYATPQQAVADALKAGTDVDCGSFYAEWLPTAYNESLITETDLRTALVHQYASLVRLGYFDPEDQQPYRTYNWSSVNIPAAQQLAYQAAVEGIVLLKNDGTLPLSSSFKNIALIGPWANATAQMQGNYFGVAPYLISPVMGAMDGGYNVTYVLGTNITSNDTSGFAAAVEAAKEADAVIYAGGIDTTVEAEGLDRYTITWPANQLDLIAELQAIDKPMVVVQFGGGQLDDSVLKGNTSVNALIWAGYPGQSGGKAVFDIISGKVAPAGRLPITQYPASYVNEIPMTDMNLRPDSTSPGRTYIWYTDMPVYEFGYGEHYTIFSYEWVKAPAASYSIQALVDGGKYAAYLDVAPFATLAVSVTNAGNRTSDYVSLLFASGTYGDAPYPNKVLVSYARSHSIAPGTIAIVELPITLGNLARADTNGNFWLYPGSYELALDTSGVLTSIFELTGLAARLTYFPQNTMIS</sequence>
<dbReference type="InterPro" id="IPR013783">
    <property type="entry name" value="Ig-like_fold"/>
</dbReference>
<dbReference type="InterPro" id="IPR044993">
    <property type="entry name" value="BXL"/>
</dbReference>
<dbReference type="InterPro" id="IPR017853">
    <property type="entry name" value="GH"/>
</dbReference>
<accession>A0A0D0AEE6</accession>
<evidence type="ECO:0000256" key="10">
    <source>
        <dbReference type="ARBA" id="ARBA00024574"/>
    </source>
</evidence>
<protein>
    <recommendedName>
        <fullName evidence="11">xylan 1,4-beta-xylosidase</fullName>
        <ecNumber evidence="11">3.2.1.37</ecNumber>
    </recommendedName>
</protein>
<evidence type="ECO:0000256" key="8">
    <source>
        <dbReference type="ARBA" id="ARBA00023180"/>
    </source>
</evidence>
<organism evidence="14 15">
    <name type="scientific">Suillus luteus UH-Slu-Lm8-n1</name>
    <dbReference type="NCBI Taxonomy" id="930992"/>
    <lineage>
        <taxon>Eukaryota</taxon>
        <taxon>Fungi</taxon>
        <taxon>Dikarya</taxon>
        <taxon>Basidiomycota</taxon>
        <taxon>Agaricomycotina</taxon>
        <taxon>Agaricomycetes</taxon>
        <taxon>Agaricomycetidae</taxon>
        <taxon>Boletales</taxon>
        <taxon>Suillineae</taxon>
        <taxon>Suillaceae</taxon>
        <taxon>Suillus</taxon>
    </lineage>
</organism>
<comment type="subcellular location">
    <subcellularLocation>
        <location evidence="1">Secreted</location>
    </subcellularLocation>
</comment>
<keyword evidence="6 12" id="KW-0732">Signal</keyword>
<dbReference type="InterPro" id="IPR036881">
    <property type="entry name" value="Glyco_hydro_3_C_sf"/>
</dbReference>
<dbReference type="SUPFAM" id="SSF51445">
    <property type="entry name" value="(Trans)glycosidases"/>
    <property type="match status" value="1"/>
</dbReference>
<keyword evidence="8" id="KW-0325">Glycoprotein</keyword>
<dbReference type="SMART" id="SM01217">
    <property type="entry name" value="Fn3_like"/>
    <property type="match status" value="1"/>
</dbReference>
<evidence type="ECO:0000256" key="7">
    <source>
        <dbReference type="ARBA" id="ARBA00022801"/>
    </source>
</evidence>
<keyword evidence="5" id="KW-0858">Xylan degradation</keyword>
<evidence type="ECO:0000256" key="1">
    <source>
        <dbReference type="ARBA" id="ARBA00004613"/>
    </source>
</evidence>
<keyword evidence="7 14" id="KW-0378">Hydrolase</keyword>
<keyword evidence="5" id="KW-0119">Carbohydrate metabolism</keyword>
<dbReference type="EMBL" id="KN835137">
    <property type="protein sequence ID" value="KIK48620.1"/>
    <property type="molecule type" value="Genomic_DNA"/>
</dbReference>
<comment type="similarity">
    <text evidence="3">Belongs to the glycosyl hydrolase 3 family.</text>
</comment>
<evidence type="ECO:0000256" key="3">
    <source>
        <dbReference type="ARBA" id="ARBA00005336"/>
    </source>
</evidence>
<name>A0A0D0AEE6_9AGAM</name>
<dbReference type="InterPro" id="IPR001764">
    <property type="entry name" value="Glyco_hydro_3_N"/>
</dbReference>